<evidence type="ECO:0000256" key="1">
    <source>
        <dbReference type="SAM" id="Phobius"/>
    </source>
</evidence>
<name>A0A840MY06_9BRAD</name>
<keyword evidence="1" id="KW-1133">Transmembrane helix</keyword>
<dbReference type="AlphaFoldDB" id="A0A840MY06"/>
<gene>
    <name evidence="3" type="ORF">HNQ36_000479</name>
</gene>
<organism evidence="3 4">
    <name type="scientific">Afipia massiliensis</name>
    <dbReference type="NCBI Taxonomy" id="211460"/>
    <lineage>
        <taxon>Bacteria</taxon>
        <taxon>Pseudomonadati</taxon>
        <taxon>Pseudomonadota</taxon>
        <taxon>Alphaproteobacteria</taxon>
        <taxon>Hyphomicrobiales</taxon>
        <taxon>Nitrobacteraceae</taxon>
        <taxon>Afipia</taxon>
    </lineage>
</organism>
<dbReference type="InterPro" id="IPR023346">
    <property type="entry name" value="Lysozyme-like_dom_sf"/>
</dbReference>
<keyword evidence="1" id="KW-0812">Transmembrane</keyword>
<reference evidence="3 4" key="1">
    <citation type="submission" date="2020-08" db="EMBL/GenBank/DDBJ databases">
        <title>Genomic Encyclopedia of Type Strains, Phase IV (KMG-IV): sequencing the most valuable type-strain genomes for metagenomic binning, comparative biology and taxonomic classification.</title>
        <authorList>
            <person name="Goeker M."/>
        </authorList>
    </citation>
    <scope>NUCLEOTIDE SEQUENCE [LARGE SCALE GENOMIC DNA]</scope>
    <source>
        <strain evidence="3 4">DSM 17498</strain>
    </source>
</reference>
<evidence type="ECO:0000313" key="4">
    <source>
        <dbReference type="Proteomes" id="UP000521227"/>
    </source>
</evidence>
<dbReference type="InterPro" id="IPR008565">
    <property type="entry name" value="TtsA-like_GH18_dom"/>
</dbReference>
<accession>A0A840MY06</accession>
<dbReference type="Gene3D" id="1.20.141.10">
    <property type="entry name" value="Chitosanase, subunit A, domain 1"/>
    <property type="match status" value="1"/>
</dbReference>
<dbReference type="RefSeq" id="WP_184082344.1">
    <property type="nucleotide sequence ID" value="NZ_JACHIJ010000001.1"/>
</dbReference>
<keyword evidence="1" id="KW-0472">Membrane</keyword>
<proteinExistence type="predicted"/>
<dbReference type="SUPFAM" id="SSF53955">
    <property type="entry name" value="Lysozyme-like"/>
    <property type="match status" value="1"/>
</dbReference>
<dbReference type="CDD" id="cd13926">
    <property type="entry name" value="N-acetylmuramidase_GH108"/>
    <property type="match status" value="1"/>
</dbReference>
<comment type="caution">
    <text evidence="3">The sequence shown here is derived from an EMBL/GenBank/DDBJ whole genome shotgun (WGS) entry which is preliminary data.</text>
</comment>
<dbReference type="EMBL" id="JACHIJ010000001">
    <property type="protein sequence ID" value="MBB5050531.1"/>
    <property type="molecule type" value="Genomic_DNA"/>
</dbReference>
<feature type="domain" description="TtsA-like Glycoside hydrolase family 108" evidence="2">
    <location>
        <begin position="11"/>
        <end position="94"/>
    </location>
</feature>
<dbReference type="Proteomes" id="UP000521227">
    <property type="component" value="Unassembled WGS sequence"/>
</dbReference>
<evidence type="ECO:0000313" key="3">
    <source>
        <dbReference type="EMBL" id="MBB5050531.1"/>
    </source>
</evidence>
<dbReference type="Pfam" id="PF05838">
    <property type="entry name" value="Glyco_hydro_108"/>
    <property type="match status" value="1"/>
</dbReference>
<evidence type="ECO:0000259" key="2">
    <source>
        <dbReference type="Pfam" id="PF05838"/>
    </source>
</evidence>
<sequence>MAAASYEMALTRLLKDEGGYTDHPSDPGGPTNFGITLNDARRYWKGNATADDVRALPQSVARRIYRERYWNAMRCDELPAGVDYAVFDYGVNSGVGRTGKVLRRVLKLSDSTSVVSDEVIAAARERAADGLVIAICAERIAFLKSLKTFPVFGRGWTARVNGVRAAALAMAQSRPLAPIARASAEASPGKAVVPVKIPAGPASAGAVIAAGAVSAVATSRLEIAALVVAAAAITALAIFFIWRWRHRTHQEAALTVSPLPGEERSRT</sequence>
<protein>
    <submittedName>
        <fullName evidence="3">Lysozyme family protein</fullName>
    </submittedName>
</protein>
<feature type="transmembrane region" description="Helical" evidence="1">
    <location>
        <begin position="223"/>
        <end position="242"/>
    </location>
</feature>